<evidence type="ECO:0000313" key="5">
    <source>
        <dbReference type="Proteomes" id="UP000024329"/>
    </source>
</evidence>
<dbReference type="Pfam" id="PF00857">
    <property type="entry name" value="Isochorismatase"/>
    <property type="match status" value="1"/>
</dbReference>
<dbReference type="InterPro" id="IPR000868">
    <property type="entry name" value="Isochorismatase-like_dom"/>
</dbReference>
<dbReference type="InterPro" id="IPR036380">
    <property type="entry name" value="Isochorismatase-like_sf"/>
</dbReference>
<reference evidence="3" key="2">
    <citation type="submission" date="2016-08" db="EMBL/GenBank/DDBJ databases">
        <authorList>
            <person name="Seilhamer J.J."/>
        </authorList>
    </citation>
    <scope>NUCLEOTIDE SEQUENCE [LARGE SCALE GENOMIC DNA]</scope>
    <source>
        <strain evidence="3">SA1</strain>
        <plasmid evidence="3">pSA1</plasmid>
    </source>
</reference>
<dbReference type="InterPro" id="IPR050272">
    <property type="entry name" value="Isochorismatase-like_hydrls"/>
</dbReference>
<dbReference type="Gene3D" id="3.40.50.850">
    <property type="entry name" value="Isochorismatase-like"/>
    <property type="match status" value="1"/>
</dbReference>
<keyword evidence="6" id="KW-1185">Reference proteome</keyword>
<dbReference type="EMBL" id="CP017076">
    <property type="protein sequence ID" value="AOR79528.1"/>
    <property type="molecule type" value="Genomic_DNA"/>
</dbReference>
<evidence type="ECO:0000259" key="2">
    <source>
        <dbReference type="Pfam" id="PF00857"/>
    </source>
</evidence>
<evidence type="ECO:0000313" key="6">
    <source>
        <dbReference type="Proteomes" id="UP000094626"/>
    </source>
</evidence>
<dbReference type="PANTHER" id="PTHR43540:SF1">
    <property type="entry name" value="ISOCHORISMATASE HYDROLASE"/>
    <property type="match status" value="1"/>
</dbReference>
<dbReference type="PANTHER" id="PTHR43540">
    <property type="entry name" value="PEROXYUREIDOACRYLATE/UREIDOACRYLATE AMIDOHYDROLASE-RELATED"/>
    <property type="match status" value="1"/>
</dbReference>
<evidence type="ECO:0000313" key="3">
    <source>
        <dbReference type="EMBL" id="AOR79528.1"/>
    </source>
</evidence>
<keyword evidence="3" id="KW-0614">Plasmid</keyword>
<proteinExistence type="predicted"/>
<reference evidence="4 5" key="1">
    <citation type="submission" date="2014-03" db="EMBL/GenBank/DDBJ databases">
        <title>Whole genome sequence of Novosphingobium resinovorum KF1.</title>
        <authorList>
            <person name="Gan H.M."/>
            <person name="Gan H.Y."/>
            <person name="Chew T.H."/>
            <person name="Savka M.A."/>
        </authorList>
    </citation>
    <scope>NUCLEOTIDE SEQUENCE [LARGE SCALE GENOMIC DNA]</scope>
    <source>
        <strain evidence="4 5">KF1</strain>
    </source>
</reference>
<evidence type="ECO:0000256" key="1">
    <source>
        <dbReference type="ARBA" id="ARBA00022801"/>
    </source>
</evidence>
<dbReference type="AlphaFoldDB" id="A0A031JRX1"/>
<organism evidence="4 5">
    <name type="scientific">Novosphingobium resinovorum</name>
    <dbReference type="NCBI Taxonomy" id="158500"/>
    <lineage>
        <taxon>Bacteria</taxon>
        <taxon>Pseudomonadati</taxon>
        <taxon>Pseudomonadota</taxon>
        <taxon>Alphaproteobacteria</taxon>
        <taxon>Sphingomonadales</taxon>
        <taxon>Sphingomonadaceae</taxon>
        <taxon>Novosphingobium</taxon>
    </lineage>
</organism>
<gene>
    <name evidence="3" type="ORF">BES08_22235</name>
    <name evidence="4" type="ORF">BV97_03288</name>
</gene>
<dbReference type="Proteomes" id="UP000094626">
    <property type="component" value="Plasmid pSA1"/>
</dbReference>
<evidence type="ECO:0000313" key="4">
    <source>
        <dbReference type="EMBL" id="EZP80521.1"/>
    </source>
</evidence>
<dbReference type="Proteomes" id="UP000024329">
    <property type="component" value="Unassembled WGS sequence"/>
</dbReference>
<dbReference type="EMBL" id="JFYZ01000016">
    <property type="protein sequence ID" value="EZP80521.1"/>
    <property type="molecule type" value="Genomic_DNA"/>
</dbReference>
<dbReference type="KEGG" id="nre:BES08_22235"/>
<sequence>MTSPPDRPWTGIVSEEEERRYRAAGFGRPGGLGKRPALLIIDVQYRTIGTREAPFWDSIEEFKTSCGDAGWEAVRHIAPLLAKFRTLALPVLYPHVAPKEAFDQGRLAAKVPELMTIGAEGYRFVEDVAPLPGDVLLPKKHPSAFFGTPLASYLIDLGCDSVVVTGCTTSGCVRGSVVDAFAYNFRVTVPEECVYDRSPTAHAVNLFDMAYKYADVEPLAQVLAALDGLNA</sequence>
<feature type="domain" description="Isochorismatase-like" evidence="2">
    <location>
        <begin position="37"/>
        <end position="216"/>
    </location>
</feature>
<dbReference type="eggNOG" id="COG1335">
    <property type="taxonomic scope" value="Bacteria"/>
</dbReference>
<keyword evidence="1 3" id="KW-0378">Hydrolase</keyword>
<geneLocation type="plasmid" evidence="3 6">
    <name>pSA1</name>
</geneLocation>
<reference evidence="6" key="3">
    <citation type="journal article" date="2017" name="J. Biotechnol.">
        <title>Complete genome sequence of Novosphingobium resinovorum SA1, a versatile xenobiotic-degrading bacterium capable of utilizing sulfanilic acid.</title>
        <authorList>
            <person name="Hegedus B."/>
            <person name="Kos P.B."/>
            <person name="Balint B."/>
            <person name="Maroti G."/>
            <person name="Gan H.M."/>
            <person name="Perei K."/>
            <person name="Rakhely G."/>
        </authorList>
    </citation>
    <scope>NUCLEOTIDE SEQUENCE [LARGE SCALE GENOMIC DNA]</scope>
    <source>
        <strain evidence="6">SA1</strain>
    </source>
</reference>
<dbReference type="SUPFAM" id="SSF52499">
    <property type="entry name" value="Isochorismatase-like hydrolases"/>
    <property type="match status" value="1"/>
</dbReference>
<dbReference type="PATRIC" id="fig|158500.4.peg.3351"/>
<name>A0A031JRX1_9SPHN</name>
<dbReference type="GO" id="GO:0016787">
    <property type="term" value="F:hydrolase activity"/>
    <property type="evidence" value="ECO:0007669"/>
    <property type="project" value="UniProtKB-KW"/>
</dbReference>
<dbReference type="OrthoDB" id="7500697at2"/>
<dbReference type="RefSeq" id="WP_036526991.1">
    <property type="nucleotide sequence ID" value="NZ_CP017076.1"/>
</dbReference>
<accession>A0A031JRX1</accession>
<protein>
    <submittedName>
        <fullName evidence="3">Hydrolase</fullName>
    </submittedName>
    <submittedName>
        <fullName evidence="4">Nicotinamidase-like amidase</fullName>
    </submittedName>
</protein>